<dbReference type="Pfam" id="PF00293">
    <property type="entry name" value="NUDIX"/>
    <property type="match status" value="1"/>
</dbReference>
<protein>
    <submittedName>
        <fullName evidence="2">ADP-ribose pyrophosphatase</fullName>
    </submittedName>
</protein>
<dbReference type="InterPro" id="IPR029401">
    <property type="entry name" value="Nudix_N"/>
</dbReference>
<dbReference type="Pfam" id="PF14803">
    <property type="entry name" value="Zn_ribbon_Nudix"/>
    <property type="match status" value="1"/>
</dbReference>
<evidence type="ECO:0000313" key="2">
    <source>
        <dbReference type="EMBL" id="GFE83009.1"/>
    </source>
</evidence>
<dbReference type="Proteomes" id="UP000445000">
    <property type="component" value="Unassembled WGS sequence"/>
</dbReference>
<sequence length="189" mass="21123">MKFCSNCASPVSLSVPPGDHLPRFVCANCGTIHYENPRIIAGCVIEHEGKILLCKRAIEPRHGFWTIPAGFMENGESVQQAAAREAMEEALAHVRIGSLLAVVNVLRAHQVHIMFRATLTQPSFGIGPESLESQLYAEAEIPWPELAFLSVEFALRRYLDDRAKGREQLHFRDIDWRDGKPVMTDGDSQ</sequence>
<accession>A0A829YIL0</accession>
<name>A0A829YIL0_9GAMM</name>
<evidence type="ECO:0000313" key="3">
    <source>
        <dbReference type="Proteomes" id="UP000445000"/>
    </source>
</evidence>
<dbReference type="RefSeq" id="WP_161814632.1">
    <property type="nucleotide sequence ID" value="NZ_BLJN01000005.1"/>
</dbReference>
<dbReference type="GO" id="GO:0003824">
    <property type="term" value="F:catalytic activity"/>
    <property type="evidence" value="ECO:0007669"/>
    <property type="project" value="UniProtKB-ARBA"/>
</dbReference>
<gene>
    <name evidence="2" type="ORF">GCM10011487_50090</name>
</gene>
<keyword evidence="3" id="KW-1185">Reference proteome</keyword>
<dbReference type="InterPro" id="IPR000086">
    <property type="entry name" value="NUDIX_hydrolase_dom"/>
</dbReference>
<evidence type="ECO:0000259" key="1">
    <source>
        <dbReference type="PROSITE" id="PS51462"/>
    </source>
</evidence>
<dbReference type="SUPFAM" id="SSF55811">
    <property type="entry name" value="Nudix"/>
    <property type="match status" value="1"/>
</dbReference>
<dbReference type="PANTHER" id="PTHR43222:SF2">
    <property type="entry name" value="NUDIX HYDROLASE 23, CHLOROPLASTIC"/>
    <property type="match status" value="1"/>
</dbReference>
<organism evidence="2 3">
    <name type="scientific">Steroidobacter agaridevorans</name>
    <dbReference type="NCBI Taxonomy" id="2695856"/>
    <lineage>
        <taxon>Bacteria</taxon>
        <taxon>Pseudomonadati</taxon>
        <taxon>Pseudomonadota</taxon>
        <taxon>Gammaproteobacteria</taxon>
        <taxon>Steroidobacterales</taxon>
        <taxon>Steroidobacteraceae</taxon>
        <taxon>Steroidobacter</taxon>
    </lineage>
</organism>
<proteinExistence type="predicted"/>
<dbReference type="Gene3D" id="3.90.79.10">
    <property type="entry name" value="Nucleoside Triphosphate Pyrophosphohydrolase"/>
    <property type="match status" value="1"/>
</dbReference>
<dbReference type="InterPro" id="IPR015797">
    <property type="entry name" value="NUDIX_hydrolase-like_dom_sf"/>
</dbReference>
<comment type="caution">
    <text evidence="2">The sequence shown here is derived from an EMBL/GenBank/DDBJ whole genome shotgun (WGS) entry which is preliminary data.</text>
</comment>
<dbReference type="EMBL" id="BLJN01000005">
    <property type="protein sequence ID" value="GFE83009.1"/>
    <property type="molecule type" value="Genomic_DNA"/>
</dbReference>
<dbReference type="Gene3D" id="2.20.70.10">
    <property type="match status" value="1"/>
</dbReference>
<feature type="domain" description="Nudix hydrolase" evidence="1">
    <location>
        <begin position="36"/>
        <end position="173"/>
    </location>
</feature>
<reference evidence="3" key="1">
    <citation type="submission" date="2020-01" db="EMBL/GenBank/DDBJ databases">
        <title>'Steroidobacter agaridevorans' sp. nov., agar-degrading bacteria isolated from rhizosphere soils.</title>
        <authorList>
            <person name="Ikenaga M."/>
            <person name="Kataoka M."/>
            <person name="Murouchi A."/>
            <person name="Katsuragi S."/>
            <person name="Sakai M."/>
        </authorList>
    </citation>
    <scope>NUCLEOTIDE SEQUENCE [LARGE SCALE GENOMIC DNA]</scope>
    <source>
        <strain evidence="3">YU21-B</strain>
    </source>
</reference>
<dbReference type="AlphaFoldDB" id="A0A829YIL0"/>
<dbReference type="PANTHER" id="PTHR43222">
    <property type="entry name" value="NUDIX HYDROLASE 23"/>
    <property type="match status" value="1"/>
</dbReference>
<dbReference type="PROSITE" id="PS51462">
    <property type="entry name" value="NUDIX"/>
    <property type="match status" value="1"/>
</dbReference>